<evidence type="ECO:0000313" key="2">
    <source>
        <dbReference type="Proteomes" id="UP000477782"/>
    </source>
</evidence>
<reference evidence="1 2" key="1">
    <citation type="submission" date="2020-02" db="EMBL/GenBank/DDBJ databases">
        <authorList>
            <person name="Chen W.-M."/>
        </authorList>
    </citation>
    <scope>NUCLEOTIDE SEQUENCE [LARGE SCALE GENOMIC DNA]</scope>
    <source>
        <strain evidence="1 2">KMS-5</strain>
    </source>
</reference>
<organism evidence="1 2">
    <name type="scientific">Tabrizicola oligotrophica</name>
    <dbReference type="NCBI Taxonomy" id="2710650"/>
    <lineage>
        <taxon>Bacteria</taxon>
        <taxon>Pseudomonadati</taxon>
        <taxon>Pseudomonadota</taxon>
        <taxon>Alphaproteobacteria</taxon>
        <taxon>Rhodobacterales</taxon>
        <taxon>Paracoccaceae</taxon>
        <taxon>Tabrizicola</taxon>
    </lineage>
</organism>
<dbReference type="RefSeq" id="WP_164624770.1">
    <property type="nucleotide sequence ID" value="NZ_JAAIVJ010000004.1"/>
</dbReference>
<sequence>MNAQEATNRAYDLQSLLRILSLATDGQQIAGKTFEDCGGGSVLDMAAEMAGEIVEALEALQRAELTRAKPKPE</sequence>
<evidence type="ECO:0000313" key="1">
    <source>
        <dbReference type="EMBL" id="NEY90368.1"/>
    </source>
</evidence>
<accession>A0A6M0QSF3</accession>
<name>A0A6M0QSF3_9RHOB</name>
<proteinExistence type="predicted"/>
<protein>
    <submittedName>
        <fullName evidence="1">Uncharacterized protein</fullName>
    </submittedName>
</protein>
<dbReference type="Proteomes" id="UP000477782">
    <property type="component" value="Unassembled WGS sequence"/>
</dbReference>
<dbReference type="EMBL" id="JAAIVJ010000004">
    <property type="protein sequence ID" value="NEY90368.1"/>
    <property type="molecule type" value="Genomic_DNA"/>
</dbReference>
<keyword evidence="2" id="KW-1185">Reference proteome</keyword>
<dbReference type="AlphaFoldDB" id="A0A6M0QSF3"/>
<gene>
    <name evidence="1" type="ORF">G4Z14_08660</name>
</gene>
<comment type="caution">
    <text evidence="1">The sequence shown here is derived from an EMBL/GenBank/DDBJ whole genome shotgun (WGS) entry which is preliminary data.</text>
</comment>